<dbReference type="Gene3D" id="3.40.50.150">
    <property type="entry name" value="Vaccinia Virus protein VP39"/>
    <property type="match status" value="2"/>
</dbReference>
<proteinExistence type="predicted"/>
<sequence>MGGTGFRSGQESQEHNTNQGSFYRGLSQNALSWEAGVFKLEHMVVADGSKVLHNSIYKAGFKALTMIPLCDKSFPKETVLEYADYLVSLKGFQTLGVYGLHISSGPHKEWLYEWIIEALFNSINTSPESVLKELKNCPNAVEKWEISIHRDYMQMLTGDTARVAKEVAKTASKRLLATRRLRKKVRLGRLWLGRADTVFPNRYDTLPTFIFDINIDIDTVTSLERNVLPDIFRSELGIAGIGIGLSLLIDNTVGGGSGEIDGEMLKIVKKELHKCKHSSHMKIFNRMIEPNEYSCGLYKAAIESLPRSLPDVNPIEVEILRQTFQEYRKMKCSHQQGSVKFDLVHFIHNIYYVDIEEALLRCFEKELNDTGIFFIVEGKDLMDWVKLKQNKHLAGKDKANDSKMVERIINVAFDNGWKHEVYAQEYSIDVTEVFDEKSTEGNLLLDFLTETADFREKADTKLVEETLKLIKDRTILKDGKRFGFSPQSKRIVESTTEEDEMALLRGSHYVNSHNVFLAKTGQRSEVGKLLKEHLPPLVQRSLDMRHGKSHFDILSVGTGTGETDVEILKIMKKELQESEHGHHMKIFNRMVEPNEYSCGLYKAAMESLPRSLLDEKPIEVELCRQTFQEYKKMKGGHQQGSVKFDLVHFIHSVYHVDVEEALLHCFEKELNDTGILLFVVAGQDLMDSVKLRQNKHSAGKDKANESKMVERIINIASDNGWKHKVYAQEYSIDVTEVFDEKSTEGNLLLDFLTETAHFREKADTKLVEETLKLIKDRTILKDGKRFGEKKESLIVISKEL</sequence>
<name>A0A2B4SVA9_STYPI</name>
<evidence type="ECO:0000313" key="2">
    <source>
        <dbReference type="Proteomes" id="UP000225706"/>
    </source>
</evidence>
<accession>A0A2B4SVA9</accession>
<dbReference type="EMBL" id="LSMT01000008">
    <property type="protein sequence ID" value="PFX33821.1"/>
    <property type="molecule type" value="Genomic_DNA"/>
</dbReference>
<reference evidence="2" key="1">
    <citation type="journal article" date="2017" name="bioRxiv">
        <title>Comparative analysis of the genomes of Stylophora pistillata and Acropora digitifera provides evidence for extensive differences between species of corals.</title>
        <authorList>
            <person name="Voolstra C.R."/>
            <person name="Li Y."/>
            <person name="Liew Y.J."/>
            <person name="Baumgarten S."/>
            <person name="Zoccola D."/>
            <person name="Flot J.-F."/>
            <person name="Tambutte S."/>
            <person name="Allemand D."/>
            <person name="Aranda M."/>
        </authorList>
    </citation>
    <scope>NUCLEOTIDE SEQUENCE [LARGE SCALE GENOMIC DNA]</scope>
</reference>
<organism evidence="1 2">
    <name type="scientific">Stylophora pistillata</name>
    <name type="common">Smooth cauliflower coral</name>
    <dbReference type="NCBI Taxonomy" id="50429"/>
    <lineage>
        <taxon>Eukaryota</taxon>
        <taxon>Metazoa</taxon>
        <taxon>Cnidaria</taxon>
        <taxon>Anthozoa</taxon>
        <taxon>Hexacorallia</taxon>
        <taxon>Scleractinia</taxon>
        <taxon>Astrocoeniina</taxon>
        <taxon>Pocilloporidae</taxon>
        <taxon>Stylophora</taxon>
    </lineage>
</organism>
<dbReference type="AlphaFoldDB" id="A0A2B4SVA9"/>
<dbReference type="GO" id="GO:0032259">
    <property type="term" value="P:methylation"/>
    <property type="evidence" value="ECO:0007669"/>
    <property type="project" value="UniProtKB-KW"/>
</dbReference>
<keyword evidence="1" id="KW-0808">Transferase</keyword>
<dbReference type="OrthoDB" id="5957730at2759"/>
<dbReference type="Proteomes" id="UP000225706">
    <property type="component" value="Unassembled WGS sequence"/>
</dbReference>
<keyword evidence="2" id="KW-1185">Reference proteome</keyword>
<dbReference type="STRING" id="50429.A0A2B4SVA9"/>
<dbReference type="InterPro" id="IPR029063">
    <property type="entry name" value="SAM-dependent_MTases_sf"/>
</dbReference>
<dbReference type="SUPFAM" id="SSF53335">
    <property type="entry name" value="S-adenosyl-L-methionine-dependent methyltransferases"/>
    <property type="match status" value="2"/>
</dbReference>
<gene>
    <name evidence="1" type="primary">hnmt</name>
    <name evidence="1" type="ORF">AWC38_SpisGene1301</name>
</gene>
<keyword evidence="1" id="KW-0489">Methyltransferase</keyword>
<comment type="caution">
    <text evidence="1">The sequence shown here is derived from an EMBL/GenBank/DDBJ whole genome shotgun (WGS) entry which is preliminary data.</text>
</comment>
<dbReference type="GO" id="GO:0008168">
    <property type="term" value="F:methyltransferase activity"/>
    <property type="evidence" value="ECO:0007669"/>
    <property type="project" value="UniProtKB-KW"/>
</dbReference>
<protein>
    <submittedName>
        <fullName evidence="1">Histamine N-methyltransferase</fullName>
    </submittedName>
</protein>
<evidence type="ECO:0000313" key="1">
    <source>
        <dbReference type="EMBL" id="PFX33821.1"/>
    </source>
</evidence>